<dbReference type="Proteomes" id="UP001221898">
    <property type="component" value="Unassembled WGS sequence"/>
</dbReference>
<proteinExistence type="predicted"/>
<evidence type="ECO:0000313" key="3">
    <source>
        <dbReference type="Proteomes" id="UP001221898"/>
    </source>
</evidence>
<protein>
    <submittedName>
        <fullName evidence="2">Uncharacterized protein</fullName>
    </submittedName>
</protein>
<sequence length="67" mass="7359">MKESQRPIIIVVGILQLQLKKEQARNLVRSTHALLGICFSHGNLKNPNPNPVTDPGRRGQLGGSDFV</sequence>
<name>A0AAD7WG01_9TELE</name>
<keyword evidence="3" id="KW-1185">Reference proteome</keyword>
<gene>
    <name evidence="2" type="ORF">AAFF_G00033980</name>
</gene>
<dbReference type="EMBL" id="JAINUG010000117">
    <property type="protein sequence ID" value="KAJ8395413.1"/>
    <property type="molecule type" value="Genomic_DNA"/>
</dbReference>
<organism evidence="2 3">
    <name type="scientific">Aldrovandia affinis</name>
    <dbReference type="NCBI Taxonomy" id="143900"/>
    <lineage>
        <taxon>Eukaryota</taxon>
        <taxon>Metazoa</taxon>
        <taxon>Chordata</taxon>
        <taxon>Craniata</taxon>
        <taxon>Vertebrata</taxon>
        <taxon>Euteleostomi</taxon>
        <taxon>Actinopterygii</taxon>
        <taxon>Neopterygii</taxon>
        <taxon>Teleostei</taxon>
        <taxon>Notacanthiformes</taxon>
        <taxon>Halosauridae</taxon>
        <taxon>Aldrovandia</taxon>
    </lineage>
</organism>
<evidence type="ECO:0000256" key="1">
    <source>
        <dbReference type="SAM" id="MobiDB-lite"/>
    </source>
</evidence>
<reference evidence="2" key="1">
    <citation type="journal article" date="2023" name="Science">
        <title>Genome structures resolve the early diversification of teleost fishes.</title>
        <authorList>
            <person name="Parey E."/>
            <person name="Louis A."/>
            <person name="Montfort J."/>
            <person name="Bouchez O."/>
            <person name="Roques C."/>
            <person name="Iampietro C."/>
            <person name="Lluch J."/>
            <person name="Castinel A."/>
            <person name="Donnadieu C."/>
            <person name="Desvignes T."/>
            <person name="Floi Bucao C."/>
            <person name="Jouanno E."/>
            <person name="Wen M."/>
            <person name="Mejri S."/>
            <person name="Dirks R."/>
            <person name="Jansen H."/>
            <person name="Henkel C."/>
            <person name="Chen W.J."/>
            <person name="Zahm M."/>
            <person name="Cabau C."/>
            <person name="Klopp C."/>
            <person name="Thompson A.W."/>
            <person name="Robinson-Rechavi M."/>
            <person name="Braasch I."/>
            <person name="Lecointre G."/>
            <person name="Bobe J."/>
            <person name="Postlethwait J.H."/>
            <person name="Berthelot C."/>
            <person name="Roest Crollius H."/>
            <person name="Guiguen Y."/>
        </authorList>
    </citation>
    <scope>NUCLEOTIDE SEQUENCE</scope>
    <source>
        <strain evidence="2">NC1722</strain>
    </source>
</reference>
<accession>A0AAD7WG01</accession>
<evidence type="ECO:0000313" key="2">
    <source>
        <dbReference type="EMBL" id="KAJ8395413.1"/>
    </source>
</evidence>
<dbReference type="AlphaFoldDB" id="A0AAD7WG01"/>
<comment type="caution">
    <text evidence="2">The sequence shown here is derived from an EMBL/GenBank/DDBJ whole genome shotgun (WGS) entry which is preliminary data.</text>
</comment>
<feature type="region of interest" description="Disordered" evidence="1">
    <location>
        <begin position="44"/>
        <end position="67"/>
    </location>
</feature>